<reference evidence="2 3" key="1">
    <citation type="submission" date="2019-01" db="EMBL/GenBank/DDBJ databases">
        <title>Sinorhodobacter populi sp. nov. isolated from the symptomatic bark tissue of Populus euramericana canker.</title>
        <authorList>
            <person name="Xu G."/>
        </authorList>
    </citation>
    <scope>NUCLEOTIDE SEQUENCE [LARGE SCALE GENOMIC DNA]</scope>
    <source>
        <strain evidence="2 3">07D10-4-3</strain>
    </source>
</reference>
<name>A0A443KNV3_9RHOB</name>
<dbReference type="Proteomes" id="UP000284451">
    <property type="component" value="Unassembled WGS sequence"/>
</dbReference>
<reference evidence="2 3" key="2">
    <citation type="submission" date="2019-01" db="EMBL/GenBank/DDBJ databases">
        <authorList>
            <person name="Li Y."/>
        </authorList>
    </citation>
    <scope>NUCLEOTIDE SEQUENCE [LARGE SCALE GENOMIC DNA]</scope>
    <source>
        <strain evidence="2 3">07D10-4-3</strain>
    </source>
</reference>
<evidence type="ECO:0000313" key="2">
    <source>
        <dbReference type="EMBL" id="RWR34576.1"/>
    </source>
</evidence>
<organism evidence="2 3">
    <name type="scientific">Paenirhodobacter populi</name>
    <dbReference type="NCBI Taxonomy" id="2306993"/>
    <lineage>
        <taxon>Bacteria</taxon>
        <taxon>Pseudomonadati</taxon>
        <taxon>Pseudomonadota</taxon>
        <taxon>Alphaproteobacteria</taxon>
        <taxon>Rhodobacterales</taxon>
        <taxon>Rhodobacter group</taxon>
        <taxon>Paenirhodobacter</taxon>
    </lineage>
</organism>
<keyword evidence="2" id="KW-0413">Isomerase</keyword>
<dbReference type="GO" id="GO:0016853">
    <property type="term" value="F:isomerase activity"/>
    <property type="evidence" value="ECO:0007669"/>
    <property type="project" value="UniProtKB-KW"/>
</dbReference>
<dbReference type="InterPro" id="IPR036237">
    <property type="entry name" value="Xyl_isomerase-like_sf"/>
</dbReference>
<dbReference type="PANTHER" id="PTHR12110">
    <property type="entry name" value="HYDROXYPYRUVATE ISOMERASE"/>
    <property type="match status" value="1"/>
</dbReference>
<dbReference type="AlphaFoldDB" id="A0A443KNV3"/>
<dbReference type="PANTHER" id="PTHR12110:SF48">
    <property type="entry name" value="BLL3656 PROTEIN"/>
    <property type="match status" value="1"/>
</dbReference>
<evidence type="ECO:0000313" key="3">
    <source>
        <dbReference type="Proteomes" id="UP000284451"/>
    </source>
</evidence>
<gene>
    <name evidence="2" type="ORF">D2T29_03255</name>
</gene>
<proteinExistence type="predicted"/>
<dbReference type="Pfam" id="PF01261">
    <property type="entry name" value="AP_endonuc_2"/>
    <property type="match status" value="1"/>
</dbReference>
<feature type="domain" description="Xylose isomerase-like TIM barrel" evidence="1">
    <location>
        <begin position="35"/>
        <end position="272"/>
    </location>
</feature>
<dbReference type="SUPFAM" id="SSF51658">
    <property type="entry name" value="Xylose isomerase-like"/>
    <property type="match status" value="1"/>
</dbReference>
<comment type="caution">
    <text evidence="2">The sequence shown here is derived from an EMBL/GenBank/DDBJ whole genome shotgun (WGS) entry which is preliminary data.</text>
</comment>
<sequence length="286" mass="31287">MTNIIASYWLVAGDRYPDCGDEASPFGFRERYETAGRLGFRGAGFVHDDLIRARDTIGYGELRRILDANGIEDIEVEILTDWFATGERRANSDRRRRVLIDAGEKLEARHLKVTADFTTKQLDVDQMGEAFAELCKDAAQAGLVVGLEVMPFTNIDSVQRGRKVMEAAGAPNGGLLLDLWHMERGGIDHADIAALPQEMIVSVEIDDAAAQPQGDIWSDTLHHRLPPGQGSFDVAGFLTAVASTGYDGPVGVEIIAEAHRKLPLAEAARIGMESSRPFLERLRATA</sequence>
<dbReference type="Gene3D" id="3.20.20.150">
    <property type="entry name" value="Divalent-metal-dependent TIM barrel enzymes"/>
    <property type="match status" value="1"/>
</dbReference>
<dbReference type="InterPro" id="IPR013022">
    <property type="entry name" value="Xyl_isomerase-like_TIM-brl"/>
</dbReference>
<accession>A0A443KNV3</accession>
<evidence type="ECO:0000259" key="1">
    <source>
        <dbReference type="Pfam" id="PF01261"/>
    </source>
</evidence>
<protein>
    <submittedName>
        <fullName evidence="2">Sugar phosphate isomerase/epimerase</fullName>
    </submittedName>
</protein>
<dbReference type="EMBL" id="SAUY01000002">
    <property type="protein sequence ID" value="RWR34576.1"/>
    <property type="molecule type" value="Genomic_DNA"/>
</dbReference>
<dbReference type="RefSeq" id="WP_128231316.1">
    <property type="nucleotide sequence ID" value="NZ_SAUY01000002.1"/>
</dbReference>
<dbReference type="InterPro" id="IPR050312">
    <property type="entry name" value="IolE/XylAMocC-like"/>
</dbReference>